<feature type="repeat" description="Solcar" evidence="13">
    <location>
        <begin position="24"/>
        <end position="111"/>
    </location>
</feature>
<evidence type="ECO:0000256" key="3">
    <source>
        <dbReference type="ARBA" id="ARBA00012485"/>
    </source>
</evidence>
<evidence type="ECO:0000256" key="1">
    <source>
        <dbReference type="ARBA" id="ARBA00000885"/>
    </source>
</evidence>
<dbReference type="Pfam" id="PF00153">
    <property type="entry name" value="Mito_carr"/>
    <property type="match status" value="3"/>
</dbReference>
<evidence type="ECO:0000256" key="12">
    <source>
        <dbReference type="PROSITE-ProRule" id="PRU00104"/>
    </source>
</evidence>
<evidence type="ECO:0000256" key="7">
    <source>
        <dbReference type="ARBA" id="ARBA00022737"/>
    </source>
</evidence>
<evidence type="ECO:0000256" key="4">
    <source>
        <dbReference type="ARBA" id="ARBA00022448"/>
    </source>
</evidence>
<dbReference type="InterPro" id="IPR035983">
    <property type="entry name" value="Hect_E3_ubiquitin_ligase"/>
</dbReference>
<feature type="repeat" description="Solcar" evidence="13">
    <location>
        <begin position="245"/>
        <end position="330"/>
    </location>
</feature>
<dbReference type="Gene3D" id="3.90.1750.10">
    <property type="entry name" value="Hect, E3 ligase catalytic domains"/>
    <property type="match status" value="1"/>
</dbReference>
<evidence type="ECO:0000313" key="15">
    <source>
        <dbReference type="EMBL" id="CEP14794.1"/>
    </source>
</evidence>
<gene>
    <name evidence="15" type="primary">PARPA_08979.1 scaffold 35302</name>
</gene>
<dbReference type="OrthoDB" id="8068875at2759"/>
<evidence type="ECO:0000313" key="16">
    <source>
        <dbReference type="Proteomes" id="UP000054107"/>
    </source>
</evidence>
<sequence length="1119" mass="126310">MESSLDLQNYDADLVEKQKASNFRLQMEDLIFGSAAGMVGKVVEYPFDTVKVRLQTQSVDNPLFKGPMDCLKATVKDEGFKGLFKGMSSPIVGAMLENAILFVGYRQIQRHIREISPPVQTITTVLDDNGEVPLTLNQLVVAGAIAGSVVSVILTPVELIKCKLQVQHMLGSTKFNGPLDLIRETYRSQGLSGFYRGFMPTFVRETGASAFWFGAYEYTCAALIRRRQAVASDGIIVSKKDLTAPELMLGGAMGGIAYNLSFFPVDVVKSRMQIEEGGLRAKYKSFAQISKEIYTGAGVKGFYRGCAMTAAKSAPANAIIFMTYELLTRQLQQLSQSSSSVEPATVNDSKEELDSLVNSMQNGCKFFVLTEESYEQSVTGKCMCCNSELKYPHTVSRFRCPVCETVNDLKPHVRQQLMNQPLTLKLLKRSINECKLKERAKRKTTIIDDKERERIYEPIEKLIETVFSSWVCLNHSFSNGQETSLQDSGINMNDTREAYRIILNMPVNVIRSMMSAIDRLLKRPAVPLRRMVDIRFLLIILENPLLAQHNFPAETKYHHNLLKRVFGILSCLNNECHHGLVNWFSSYPLRNFESKIDLIHAFLSHRISRARRSPLGLPAAYEADWKIASASRVMALLFAANNQSNKVHISEFYNTMADYINLMGDFESWQSQSGKFAFCQYPFLISMGSKMKIVESDAKQQMETKWREAFFNMLFHQKASNPYLVLCVSRDNLIDDSLRQLAQNELDLKKSLRIEFIGEEGVDAGGLRKEWFLLLVRSLFDPQYGMFTFDEDSNLCWFNPASFENEDQFFLVGVVLGLAIYNSTILDIHLPTACYKKLLNLPIGLSDLKAFRPALTKGFEQLLGFEGDVKNVFCRSFVADIEVFGQRQSVPLVPKGDQLQVTQANKHEFVSLYVDFILNKSVERQFGAFKRGFYHVCGGNALSLFRPEEIELLVRGSDEPLEIDDLKSHTEYIGFDENEETIVNFWSIMKAMDAEKQRKLLMFVTGSDRIPATGATQMHLMITCGNNGDSDRLPSAHTCFNQLILYKYHTKAKLERMLLTAIEESQGFYINVQSETLTEASQDPLGIQANRVDDPKTFHLHLSSANISASQDAGIDHGR</sequence>
<evidence type="ECO:0000259" key="14">
    <source>
        <dbReference type="PROSITE" id="PS50237"/>
    </source>
</evidence>
<dbReference type="EC" id="2.3.2.26" evidence="3"/>
<dbReference type="STRING" id="35722.A0A0B7NGX9"/>
<dbReference type="InterPro" id="IPR044611">
    <property type="entry name" value="E3A/B/C-like"/>
</dbReference>
<dbReference type="Pfam" id="PF00632">
    <property type="entry name" value="HECT"/>
    <property type="match status" value="1"/>
</dbReference>
<protein>
    <recommendedName>
        <fullName evidence="3">HECT-type E3 ubiquitin transferase</fullName>
        <ecNumber evidence="3">2.3.2.26</ecNumber>
    </recommendedName>
</protein>
<keyword evidence="16" id="KW-1185">Reference proteome</keyword>
<dbReference type="InterPro" id="IPR000569">
    <property type="entry name" value="HECT_dom"/>
</dbReference>
<dbReference type="GO" id="GO:0000209">
    <property type="term" value="P:protein polyubiquitination"/>
    <property type="evidence" value="ECO:0007669"/>
    <property type="project" value="InterPro"/>
</dbReference>
<feature type="active site" description="Glycyl thioester intermediate" evidence="12">
    <location>
        <position position="1039"/>
    </location>
</feature>
<keyword evidence="7" id="KW-0677">Repeat</keyword>
<dbReference type="SUPFAM" id="SSF56204">
    <property type="entry name" value="Hect, E3 ligase catalytic domain"/>
    <property type="match status" value="1"/>
</dbReference>
<dbReference type="InterPro" id="IPR018108">
    <property type="entry name" value="MCP_transmembrane"/>
</dbReference>
<feature type="repeat" description="Solcar" evidence="13">
    <location>
        <begin position="134"/>
        <end position="222"/>
    </location>
</feature>
<comment type="catalytic activity">
    <reaction evidence="1">
        <text>S-ubiquitinyl-[E2 ubiquitin-conjugating enzyme]-L-cysteine + [acceptor protein]-L-lysine = [E2 ubiquitin-conjugating enzyme]-L-cysteine + N(6)-ubiquitinyl-[acceptor protein]-L-lysine.</text>
        <dbReference type="EC" id="2.3.2.26"/>
    </reaction>
</comment>
<evidence type="ECO:0000256" key="9">
    <source>
        <dbReference type="ARBA" id="ARBA00022989"/>
    </source>
</evidence>
<dbReference type="PROSITE" id="PS50237">
    <property type="entry name" value="HECT"/>
    <property type="match status" value="1"/>
</dbReference>
<evidence type="ECO:0000256" key="5">
    <source>
        <dbReference type="ARBA" id="ARBA00022679"/>
    </source>
</evidence>
<keyword evidence="8 12" id="KW-0833">Ubl conjugation pathway</keyword>
<evidence type="ECO:0000256" key="13">
    <source>
        <dbReference type="PROSITE-ProRule" id="PRU00282"/>
    </source>
</evidence>
<dbReference type="GO" id="GO:0061630">
    <property type="term" value="F:ubiquitin protein ligase activity"/>
    <property type="evidence" value="ECO:0007669"/>
    <property type="project" value="UniProtKB-EC"/>
</dbReference>
<dbReference type="InterPro" id="IPR002067">
    <property type="entry name" value="MCP"/>
</dbReference>
<name>A0A0B7NGX9_9FUNG</name>
<dbReference type="PRINTS" id="PR00926">
    <property type="entry name" value="MITOCARRIER"/>
</dbReference>
<dbReference type="SUPFAM" id="SSF103506">
    <property type="entry name" value="Mitochondrial carrier"/>
    <property type="match status" value="1"/>
</dbReference>
<dbReference type="CDD" id="cd00078">
    <property type="entry name" value="HECTc"/>
    <property type="match status" value="1"/>
</dbReference>
<dbReference type="PROSITE" id="PS50920">
    <property type="entry name" value="SOLCAR"/>
    <property type="match status" value="3"/>
</dbReference>
<evidence type="ECO:0000256" key="2">
    <source>
        <dbReference type="ARBA" id="ARBA00004225"/>
    </source>
</evidence>
<keyword evidence="9" id="KW-1133">Transmembrane helix</keyword>
<feature type="domain" description="HECT" evidence="14">
    <location>
        <begin position="744"/>
        <end position="1071"/>
    </location>
</feature>
<evidence type="ECO:0000256" key="11">
    <source>
        <dbReference type="ARBA" id="ARBA00023136"/>
    </source>
</evidence>
<evidence type="ECO:0000256" key="8">
    <source>
        <dbReference type="ARBA" id="ARBA00022786"/>
    </source>
</evidence>
<dbReference type="PANTHER" id="PTHR45700:SF8">
    <property type="entry name" value="HECT-TYPE E3 UBIQUITIN TRANSFERASE"/>
    <property type="match status" value="1"/>
</dbReference>
<accession>A0A0B7NGX9</accession>
<dbReference type="InterPro" id="IPR023395">
    <property type="entry name" value="MCP_dom_sf"/>
</dbReference>
<dbReference type="Gene3D" id="1.50.40.10">
    <property type="entry name" value="Mitochondrial carrier domain"/>
    <property type="match status" value="2"/>
</dbReference>
<dbReference type="PANTHER" id="PTHR45700">
    <property type="entry name" value="UBIQUITIN-PROTEIN LIGASE E3C"/>
    <property type="match status" value="1"/>
</dbReference>
<keyword evidence="11 13" id="KW-0472">Membrane</keyword>
<dbReference type="FunFam" id="3.30.2410.10:FF:000003">
    <property type="entry name" value="probable E3 ubiquitin-protein ligase HERC4 isoform X1"/>
    <property type="match status" value="1"/>
</dbReference>
<evidence type="ECO:0000256" key="6">
    <source>
        <dbReference type="ARBA" id="ARBA00022692"/>
    </source>
</evidence>
<keyword evidence="4" id="KW-0813">Transport</keyword>
<evidence type="ECO:0000256" key="10">
    <source>
        <dbReference type="ARBA" id="ARBA00023128"/>
    </source>
</evidence>
<keyword evidence="10" id="KW-0496">Mitochondrion</keyword>
<dbReference type="EMBL" id="LN731702">
    <property type="protein sequence ID" value="CEP14794.1"/>
    <property type="molecule type" value="Genomic_DNA"/>
</dbReference>
<dbReference type="Gene3D" id="3.30.2410.10">
    <property type="entry name" value="Hect, E3 ligase catalytic domain"/>
    <property type="match status" value="1"/>
</dbReference>
<dbReference type="AlphaFoldDB" id="A0A0B7NGX9"/>
<comment type="subcellular location">
    <subcellularLocation>
        <location evidence="2">Mitochondrion membrane</location>
        <topology evidence="2">Multi-pass membrane protein</topology>
    </subcellularLocation>
</comment>
<reference evidence="15 16" key="1">
    <citation type="submission" date="2014-09" db="EMBL/GenBank/DDBJ databases">
        <authorList>
            <person name="Ellenberger Sabrina"/>
        </authorList>
    </citation>
    <scope>NUCLEOTIDE SEQUENCE [LARGE SCALE GENOMIC DNA]</scope>
    <source>
        <strain evidence="15 16">CBS 412.66</strain>
    </source>
</reference>
<dbReference type="Proteomes" id="UP000054107">
    <property type="component" value="Unassembled WGS sequence"/>
</dbReference>
<proteinExistence type="predicted"/>
<dbReference type="GO" id="GO:0031966">
    <property type="term" value="C:mitochondrial membrane"/>
    <property type="evidence" value="ECO:0007669"/>
    <property type="project" value="UniProtKB-SubCell"/>
</dbReference>
<organism evidence="15 16">
    <name type="scientific">Parasitella parasitica</name>
    <dbReference type="NCBI Taxonomy" id="35722"/>
    <lineage>
        <taxon>Eukaryota</taxon>
        <taxon>Fungi</taxon>
        <taxon>Fungi incertae sedis</taxon>
        <taxon>Mucoromycota</taxon>
        <taxon>Mucoromycotina</taxon>
        <taxon>Mucoromycetes</taxon>
        <taxon>Mucorales</taxon>
        <taxon>Mucorineae</taxon>
        <taxon>Mucoraceae</taxon>
        <taxon>Parasitella</taxon>
    </lineage>
</organism>
<keyword evidence="5" id="KW-0808">Transferase</keyword>
<dbReference type="Gene3D" id="3.30.2160.10">
    <property type="entry name" value="Hect, E3 ligase catalytic domain"/>
    <property type="match status" value="1"/>
</dbReference>
<dbReference type="GO" id="GO:0055085">
    <property type="term" value="P:transmembrane transport"/>
    <property type="evidence" value="ECO:0007669"/>
    <property type="project" value="InterPro"/>
</dbReference>
<keyword evidence="6 13" id="KW-0812">Transmembrane</keyword>
<dbReference type="SMART" id="SM00119">
    <property type="entry name" value="HECTc"/>
    <property type="match status" value="1"/>
</dbReference>